<evidence type="ECO:0000313" key="2">
    <source>
        <dbReference type="EMBL" id="KAG2944470.1"/>
    </source>
</evidence>
<dbReference type="EMBL" id="RCMI01000003">
    <property type="protein sequence ID" value="KAG2944470.1"/>
    <property type="molecule type" value="Genomic_DNA"/>
</dbReference>
<comment type="caution">
    <text evidence="5">The sequence shown here is derived from an EMBL/GenBank/DDBJ whole genome shotgun (WGS) entry which is preliminary data.</text>
</comment>
<organism evidence="5 6">
    <name type="scientific">Phytophthora cactorum</name>
    <dbReference type="NCBI Taxonomy" id="29920"/>
    <lineage>
        <taxon>Eukaryota</taxon>
        <taxon>Sar</taxon>
        <taxon>Stramenopiles</taxon>
        <taxon>Oomycota</taxon>
        <taxon>Peronosporomycetes</taxon>
        <taxon>Peronosporales</taxon>
        <taxon>Peronosporaceae</taxon>
        <taxon>Phytophthora</taxon>
    </lineage>
</organism>
<dbReference type="PANTHER" id="PTHR46361:SF3">
    <property type="entry name" value="ELECTRON CARRIER_ PROTEIN DISULFIDE OXIDOREDUCTASE"/>
    <property type="match status" value="1"/>
</dbReference>
<evidence type="ECO:0000313" key="6">
    <source>
        <dbReference type="Proteomes" id="UP000760860"/>
    </source>
</evidence>
<sequence length="1111" mass="123319">MGAQCKDRSEALRRQMRSLATCLAVVASLGASYRCLKVDAYSKLISGTLCLVFPSGDVTLAKVLWLVLGMGLATVHLGGVLGSCRHKRTSSGHRLYLVDKCSLRSRIPILISGNNLNQIEVDTPRFQGQVAIAATRGSFGLQVQGRFTRNVPANSKVFLALGFPAETKDLKWTARVAFATVNQLSRWGRVHLSQGEHKKDAVGLPYFAVPLSSCGNSHFGKFGGRNDKLQPKSYTVGKVYTLEASITDRKWRYLALAVFKWLPVGWIMLPPVHLAGYVVTPPSKRERHAPSQPAHTAVNKRYLFCFSVHGQKQPQPDAYTQRLRVSLQEGPFPEFEVGSPIALYNTNAQRGGGVPLAHAEACRRIAVDARALGRLSFSLDVWVEFVDRVAGRRKVGYLLEVVDMTKQIRRTVMRSATTVKNALLLLRLEHQIDRKETERETGIAEIEEPDTDESVDFQNLSVESREYRYEQIEHETSAVAHFLDQIASKPAQGRIRWRQPQRCYQNQLEKATLYRCLMFPSRLPSVPSYRAIGVQINESQHLAMNVVSEAGIYRLHGAGDGTTPLLRQEWFIVSADNLHFFRSYSVSPSLSVPVTNVLNVRSIDKVGLLKGNKPIDAHHEQGAVPRWFCLEIHLVLEVITLFVETLEERDNLVASLQPLTIDDCDLHVKTEAVAASPLFSPMTLSSQYQPVCLNQRTPRIVDTFPIEINASSALKLVQESLEAGLKVFALGENASRLRINRSAILAFLDKVETLNNLDLGKFASEMSNEDHFALGLNLYHTLFIHAVLVFGYPQSHEQWKLVQTVPCYLMRVNDGTESVRFTLADIQRVMLRYPVPVTLEASSIKRNLSQNALMDLAIGGGDAIDGLCRAVLGVAWTPVLPSSSSYAAIKKTPLPIPTGLAIDNADIRTSLVLQINSSPPAPNTTGIMRVYDGGQKLNEQLNATCTTFLSREVRLNEVNRVIYLPRICEWYRVGHNNEGGEDQDDSRRMGTPIQRRRHRSSSGVAALPTSRGFYCLQRLLGYMEVEQRHRAMHLLLGAGEECRFVFDEFWTKPSRLTAVSLLSSAGNAALSVFTGSASSSTTTAASFQEGKPNDATRTGGNGFVVGQRSLF</sequence>
<dbReference type="Proteomes" id="UP000760860">
    <property type="component" value="Unassembled WGS sequence"/>
</dbReference>
<dbReference type="Proteomes" id="UP000736787">
    <property type="component" value="Unassembled WGS sequence"/>
</dbReference>
<gene>
    <name evidence="2" type="ORF">PC115_g315</name>
    <name evidence="3" type="ORF">PC117_g3753</name>
    <name evidence="4" type="ORF">PC118_g104</name>
    <name evidence="5" type="ORF">PC129_g237</name>
</gene>
<dbReference type="VEuPathDB" id="FungiDB:PC110_g7510"/>
<dbReference type="Proteomes" id="UP000697107">
    <property type="component" value="Unassembled WGS sequence"/>
</dbReference>
<dbReference type="EMBL" id="RCML01000001">
    <property type="protein sequence ID" value="KAG3000761.1"/>
    <property type="molecule type" value="Genomic_DNA"/>
</dbReference>
<dbReference type="PANTHER" id="PTHR46361">
    <property type="entry name" value="ELECTRON CARRIER/ PROTEIN DISULFIDE OXIDOREDUCTASE"/>
    <property type="match status" value="1"/>
</dbReference>
<dbReference type="EMBL" id="RCMK01000055">
    <property type="protein sequence ID" value="KAG2951231.1"/>
    <property type="molecule type" value="Genomic_DNA"/>
</dbReference>
<name>A0A8T1IXS3_9STRA</name>
<dbReference type="AlphaFoldDB" id="A0A8T1IXS3"/>
<evidence type="ECO:0000313" key="5">
    <source>
        <dbReference type="EMBL" id="KAG3229279.1"/>
    </source>
</evidence>
<evidence type="ECO:0000313" key="3">
    <source>
        <dbReference type="EMBL" id="KAG2951231.1"/>
    </source>
</evidence>
<protein>
    <recommendedName>
        <fullName evidence="7">DUF547 domain-containing protein</fullName>
    </recommendedName>
</protein>
<reference evidence="5" key="1">
    <citation type="submission" date="2018-05" db="EMBL/GenBank/DDBJ databases">
        <title>Effector identification in a new, highly contiguous assembly of the strawberry crown rot pathogen Phytophthora cactorum.</title>
        <authorList>
            <person name="Armitage A.D."/>
            <person name="Nellist C.F."/>
            <person name="Bates H."/>
            <person name="Vickerstaff R.J."/>
            <person name="Harrison R.J."/>
        </authorList>
    </citation>
    <scope>NUCLEOTIDE SEQUENCE</scope>
    <source>
        <strain evidence="2">4032</strain>
        <strain evidence="3">4040</strain>
        <strain evidence="4">P415</strain>
        <strain evidence="5">P421</strain>
    </source>
</reference>
<proteinExistence type="predicted"/>
<evidence type="ECO:0008006" key="7">
    <source>
        <dbReference type="Google" id="ProtNLM"/>
    </source>
</evidence>
<dbReference type="Proteomes" id="UP000774804">
    <property type="component" value="Unassembled WGS sequence"/>
</dbReference>
<evidence type="ECO:0000256" key="1">
    <source>
        <dbReference type="SAM" id="MobiDB-lite"/>
    </source>
</evidence>
<feature type="region of interest" description="Disordered" evidence="1">
    <location>
        <begin position="978"/>
        <end position="1002"/>
    </location>
</feature>
<accession>A0A8T1IXS3</accession>
<dbReference type="EMBL" id="RCMV01000003">
    <property type="protein sequence ID" value="KAG3229279.1"/>
    <property type="molecule type" value="Genomic_DNA"/>
</dbReference>
<evidence type="ECO:0000313" key="4">
    <source>
        <dbReference type="EMBL" id="KAG3000761.1"/>
    </source>
</evidence>